<keyword evidence="1" id="KW-0067">ATP-binding</keyword>
<dbReference type="Proteomes" id="UP000001880">
    <property type="component" value="Chromosome"/>
</dbReference>
<dbReference type="STRING" id="502025.Hoch_6768"/>
<comment type="catalytic activity">
    <reaction evidence="1">
        <text>L-glutamyl-tRNA(Gln) + L-glutamine + ATP + H2O = L-glutaminyl-tRNA(Gln) + L-glutamate + ADP + phosphate + H(+)</text>
        <dbReference type="Rhea" id="RHEA:17521"/>
        <dbReference type="Rhea" id="RHEA-COMP:9681"/>
        <dbReference type="Rhea" id="RHEA-COMP:9684"/>
        <dbReference type="ChEBI" id="CHEBI:15377"/>
        <dbReference type="ChEBI" id="CHEBI:15378"/>
        <dbReference type="ChEBI" id="CHEBI:29985"/>
        <dbReference type="ChEBI" id="CHEBI:30616"/>
        <dbReference type="ChEBI" id="CHEBI:43474"/>
        <dbReference type="ChEBI" id="CHEBI:58359"/>
        <dbReference type="ChEBI" id="CHEBI:78520"/>
        <dbReference type="ChEBI" id="CHEBI:78521"/>
        <dbReference type="ChEBI" id="CHEBI:456216"/>
    </reaction>
</comment>
<dbReference type="GO" id="GO:0006450">
    <property type="term" value="P:regulation of translational fidelity"/>
    <property type="evidence" value="ECO:0007669"/>
    <property type="project" value="InterPro"/>
</dbReference>
<name>D0LUA9_HALO1</name>
<accession>D0LUA9</accession>
<dbReference type="RefSeq" id="WP_012831824.1">
    <property type="nucleotide sequence ID" value="NC_013440.1"/>
</dbReference>
<dbReference type="OrthoDB" id="9813938at2"/>
<dbReference type="SUPFAM" id="SSF141000">
    <property type="entry name" value="Glu-tRNAGln amidotransferase C subunit"/>
    <property type="match status" value="1"/>
</dbReference>
<sequence>MAAELSRNEVDEIALLARLALSDEESERLRGELGAILAHMDALQEVDTEGVAPMTHVVPMHLRLRDDQVEASLPVEEAVGAAPDSKDDYFQVPHIIDSAAGE</sequence>
<dbReference type="NCBIfam" id="TIGR00135">
    <property type="entry name" value="gatC"/>
    <property type="match status" value="1"/>
</dbReference>
<dbReference type="GO" id="GO:0050566">
    <property type="term" value="F:asparaginyl-tRNA synthase (glutamine-hydrolyzing) activity"/>
    <property type="evidence" value="ECO:0007669"/>
    <property type="project" value="RHEA"/>
</dbReference>
<comment type="similarity">
    <text evidence="1">Belongs to the GatC family.</text>
</comment>
<dbReference type="EMBL" id="CP001804">
    <property type="protein sequence ID" value="ACY19232.1"/>
    <property type="molecule type" value="Genomic_DNA"/>
</dbReference>
<dbReference type="EC" id="6.3.5.-" evidence="1"/>
<dbReference type="GO" id="GO:0016740">
    <property type="term" value="F:transferase activity"/>
    <property type="evidence" value="ECO:0007669"/>
    <property type="project" value="UniProtKB-KW"/>
</dbReference>
<dbReference type="Pfam" id="PF02686">
    <property type="entry name" value="GatC"/>
    <property type="match status" value="1"/>
</dbReference>
<dbReference type="InterPro" id="IPR036113">
    <property type="entry name" value="Asp/Glu-ADT_sf_sub_c"/>
</dbReference>
<dbReference type="KEGG" id="hoh:Hoch_6768"/>
<protein>
    <recommendedName>
        <fullName evidence="1">Aspartyl/glutamyl-tRNA(Asn/Gln) amidotransferase subunit C</fullName>
        <shortName evidence="1">Asp/Glu-ADT subunit C</shortName>
        <ecNumber evidence="1">6.3.5.-</ecNumber>
    </recommendedName>
</protein>
<keyword evidence="1" id="KW-0648">Protein biosynthesis</keyword>
<comment type="function">
    <text evidence="1">Allows the formation of correctly charged Asn-tRNA(Asn) or Gln-tRNA(Gln) through the transamidation of misacylated Asp-tRNA(Asn) or Glu-tRNA(Gln) in organisms which lack either or both of asparaginyl-tRNA or glutaminyl-tRNA synthetases. The reaction takes place in the presence of glutamine and ATP through an activated phospho-Asp-tRNA(Asn) or phospho-Glu-tRNA(Gln).</text>
</comment>
<organism evidence="2 3">
    <name type="scientific">Haliangium ochraceum (strain DSM 14365 / JCM 11303 / SMP-2)</name>
    <dbReference type="NCBI Taxonomy" id="502025"/>
    <lineage>
        <taxon>Bacteria</taxon>
        <taxon>Pseudomonadati</taxon>
        <taxon>Myxococcota</taxon>
        <taxon>Polyangia</taxon>
        <taxon>Haliangiales</taxon>
        <taxon>Kofleriaceae</taxon>
        <taxon>Haliangium</taxon>
    </lineage>
</organism>
<evidence type="ECO:0000256" key="1">
    <source>
        <dbReference type="HAMAP-Rule" id="MF_00122"/>
    </source>
</evidence>
<dbReference type="Gene3D" id="1.10.20.60">
    <property type="entry name" value="Glu-tRNAGln amidotransferase C subunit, N-terminal domain"/>
    <property type="match status" value="1"/>
</dbReference>
<dbReference type="PANTHER" id="PTHR15004">
    <property type="entry name" value="GLUTAMYL-TRNA(GLN) AMIDOTRANSFERASE SUBUNIT C, MITOCHONDRIAL"/>
    <property type="match status" value="1"/>
</dbReference>
<dbReference type="InterPro" id="IPR003837">
    <property type="entry name" value="GatC"/>
</dbReference>
<dbReference type="GO" id="GO:0006412">
    <property type="term" value="P:translation"/>
    <property type="evidence" value="ECO:0007669"/>
    <property type="project" value="UniProtKB-UniRule"/>
</dbReference>
<keyword evidence="1" id="KW-0547">Nucleotide-binding</keyword>
<keyword evidence="2" id="KW-0808">Transferase</keyword>
<dbReference type="eggNOG" id="COG0721">
    <property type="taxonomic scope" value="Bacteria"/>
</dbReference>
<gene>
    <name evidence="1" type="primary">gatC</name>
    <name evidence="2" type="ordered locus">Hoch_6768</name>
</gene>
<proteinExistence type="inferred from homology"/>
<comment type="subunit">
    <text evidence="1">Heterotrimer of A, B and C subunits.</text>
</comment>
<keyword evidence="3" id="KW-1185">Reference proteome</keyword>
<dbReference type="GO" id="GO:0005524">
    <property type="term" value="F:ATP binding"/>
    <property type="evidence" value="ECO:0007669"/>
    <property type="project" value="UniProtKB-KW"/>
</dbReference>
<dbReference type="HOGENOM" id="CLU_105899_2_0_7"/>
<evidence type="ECO:0000313" key="3">
    <source>
        <dbReference type="Proteomes" id="UP000001880"/>
    </source>
</evidence>
<evidence type="ECO:0000313" key="2">
    <source>
        <dbReference type="EMBL" id="ACY19232.1"/>
    </source>
</evidence>
<reference evidence="2 3" key="1">
    <citation type="journal article" date="2010" name="Stand. Genomic Sci.">
        <title>Complete genome sequence of Haliangium ochraceum type strain (SMP-2).</title>
        <authorList>
            <consortium name="US DOE Joint Genome Institute (JGI-PGF)"/>
            <person name="Ivanova N."/>
            <person name="Daum C."/>
            <person name="Lang E."/>
            <person name="Abt B."/>
            <person name="Kopitz M."/>
            <person name="Saunders E."/>
            <person name="Lapidus A."/>
            <person name="Lucas S."/>
            <person name="Glavina Del Rio T."/>
            <person name="Nolan M."/>
            <person name="Tice H."/>
            <person name="Copeland A."/>
            <person name="Cheng J.F."/>
            <person name="Chen F."/>
            <person name="Bruce D."/>
            <person name="Goodwin L."/>
            <person name="Pitluck S."/>
            <person name="Mavromatis K."/>
            <person name="Pati A."/>
            <person name="Mikhailova N."/>
            <person name="Chen A."/>
            <person name="Palaniappan K."/>
            <person name="Land M."/>
            <person name="Hauser L."/>
            <person name="Chang Y.J."/>
            <person name="Jeffries C.D."/>
            <person name="Detter J.C."/>
            <person name="Brettin T."/>
            <person name="Rohde M."/>
            <person name="Goker M."/>
            <person name="Bristow J."/>
            <person name="Markowitz V."/>
            <person name="Eisen J.A."/>
            <person name="Hugenholtz P."/>
            <person name="Kyrpides N.C."/>
            <person name="Klenk H.P."/>
        </authorList>
    </citation>
    <scope>NUCLEOTIDE SEQUENCE [LARGE SCALE GENOMIC DNA]</scope>
    <source>
        <strain evidence="3">DSM 14365 / CIP 107738 / JCM 11303 / AJ 13395 / SMP-2</strain>
    </source>
</reference>
<comment type="catalytic activity">
    <reaction evidence="1">
        <text>L-aspartyl-tRNA(Asn) + L-glutamine + ATP + H2O = L-asparaginyl-tRNA(Asn) + L-glutamate + ADP + phosphate + 2 H(+)</text>
        <dbReference type="Rhea" id="RHEA:14513"/>
        <dbReference type="Rhea" id="RHEA-COMP:9674"/>
        <dbReference type="Rhea" id="RHEA-COMP:9677"/>
        <dbReference type="ChEBI" id="CHEBI:15377"/>
        <dbReference type="ChEBI" id="CHEBI:15378"/>
        <dbReference type="ChEBI" id="CHEBI:29985"/>
        <dbReference type="ChEBI" id="CHEBI:30616"/>
        <dbReference type="ChEBI" id="CHEBI:43474"/>
        <dbReference type="ChEBI" id="CHEBI:58359"/>
        <dbReference type="ChEBI" id="CHEBI:78515"/>
        <dbReference type="ChEBI" id="CHEBI:78516"/>
        <dbReference type="ChEBI" id="CHEBI:456216"/>
    </reaction>
</comment>
<dbReference type="PANTHER" id="PTHR15004:SF0">
    <property type="entry name" value="GLUTAMYL-TRNA(GLN) AMIDOTRANSFERASE SUBUNIT C, MITOCHONDRIAL"/>
    <property type="match status" value="1"/>
</dbReference>
<keyword evidence="1" id="KW-0436">Ligase</keyword>
<dbReference type="HAMAP" id="MF_00122">
    <property type="entry name" value="GatC"/>
    <property type="match status" value="1"/>
</dbReference>
<dbReference type="AlphaFoldDB" id="D0LUA9"/>
<dbReference type="GO" id="GO:0070681">
    <property type="term" value="P:glutaminyl-tRNAGln biosynthesis via transamidation"/>
    <property type="evidence" value="ECO:0007669"/>
    <property type="project" value="TreeGrafter"/>
</dbReference>
<dbReference type="GO" id="GO:0050567">
    <property type="term" value="F:glutaminyl-tRNA synthase (glutamine-hydrolyzing) activity"/>
    <property type="evidence" value="ECO:0007669"/>
    <property type="project" value="UniProtKB-UniRule"/>
</dbReference>